<gene>
    <name evidence="2" type="ORF">SAMN05421677_12528</name>
</gene>
<evidence type="ECO:0000256" key="1">
    <source>
        <dbReference type="SAM" id="SignalP"/>
    </source>
</evidence>
<keyword evidence="1" id="KW-0732">Signal</keyword>
<feature type="chain" id="PRO_5039539977" description="Thioredoxin" evidence="1">
    <location>
        <begin position="20"/>
        <end position="114"/>
    </location>
</feature>
<name>A0A1H0UBS5_HALAD</name>
<evidence type="ECO:0000313" key="3">
    <source>
        <dbReference type="Proteomes" id="UP000198860"/>
    </source>
</evidence>
<organism evidence="2 3">
    <name type="scientific">Halobacillus aidingensis</name>
    <dbReference type="NCBI Taxonomy" id="240303"/>
    <lineage>
        <taxon>Bacteria</taxon>
        <taxon>Bacillati</taxon>
        <taxon>Bacillota</taxon>
        <taxon>Bacilli</taxon>
        <taxon>Bacillales</taxon>
        <taxon>Bacillaceae</taxon>
        <taxon>Halobacillus</taxon>
    </lineage>
</organism>
<feature type="signal peptide" evidence="1">
    <location>
        <begin position="1"/>
        <end position="19"/>
    </location>
</feature>
<dbReference type="RefSeq" id="WP_089654484.1">
    <property type="nucleotide sequence ID" value="NZ_FNIZ01000025.1"/>
</dbReference>
<dbReference type="Proteomes" id="UP000198860">
    <property type="component" value="Unassembled WGS sequence"/>
</dbReference>
<dbReference type="EMBL" id="FNIZ01000025">
    <property type="protein sequence ID" value="SDP63623.1"/>
    <property type="molecule type" value="Genomic_DNA"/>
</dbReference>
<dbReference type="AlphaFoldDB" id="A0A1H0UBS5"/>
<accession>A0A1H0UBS5</accession>
<reference evidence="3" key="1">
    <citation type="submission" date="2016-10" db="EMBL/GenBank/DDBJ databases">
        <authorList>
            <person name="Varghese N."/>
            <person name="Submissions S."/>
        </authorList>
    </citation>
    <scope>NUCLEOTIDE SEQUENCE [LARGE SCALE GENOMIC DNA]</scope>
    <source>
        <strain evidence="3">CGMCC 1.3703</strain>
    </source>
</reference>
<evidence type="ECO:0000313" key="2">
    <source>
        <dbReference type="EMBL" id="SDP63623.1"/>
    </source>
</evidence>
<evidence type="ECO:0008006" key="4">
    <source>
        <dbReference type="Google" id="ProtNLM"/>
    </source>
</evidence>
<dbReference type="OrthoDB" id="2872966at2"/>
<keyword evidence="3" id="KW-1185">Reference proteome</keyword>
<protein>
    <recommendedName>
        <fullName evidence="4">Thioredoxin</fullName>
    </recommendedName>
</protein>
<proteinExistence type="predicted"/>
<sequence>MKKIILVMLATIFSLFILGCSSSQNDGAKYYVLVVEGENNISGTIAEFVNIEHLVVEMEYLTSLEQVQNKYPDYEIKKAPAVFIFETGGGEFKKLKLKTYDVEKAIEFLRDTKN</sequence>
<dbReference type="PROSITE" id="PS51257">
    <property type="entry name" value="PROKAR_LIPOPROTEIN"/>
    <property type="match status" value="1"/>
</dbReference>